<organism evidence="7 8">
    <name type="scientific">Eragrostis curvula</name>
    <name type="common">weeping love grass</name>
    <dbReference type="NCBI Taxonomy" id="38414"/>
    <lineage>
        <taxon>Eukaryota</taxon>
        <taxon>Viridiplantae</taxon>
        <taxon>Streptophyta</taxon>
        <taxon>Embryophyta</taxon>
        <taxon>Tracheophyta</taxon>
        <taxon>Spermatophyta</taxon>
        <taxon>Magnoliopsida</taxon>
        <taxon>Liliopsida</taxon>
        <taxon>Poales</taxon>
        <taxon>Poaceae</taxon>
        <taxon>PACMAD clade</taxon>
        <taxon>Chloridoideae</taxon>
        <taxon>Eragrostideae</taxon>
        <taxon>Eragrostidinae</taxon>
        <taxon>Eragrostis</taxon>
    </lineage>
</organism>
<evidence type="ECO:0000256" key="3">
    <source>
        <dbReference type="SAM" id="MobiDB-lite"/>
    </source>
</evidence>
<protein>
    <recommendedName>
        <fullName evidence="6">Phytocyanin domain-containing protein</fullName>
    </recommendedName>
</protein>
<dbReference type="InterPro" id="IPR003245">
    <property type="entry name" value="Phytocyanin_dom"/>
</dbReference>
<keyword evidence="8" id="KW-1185">Reference proteome</keyword>
<keyword evidence="4" id="KW-1133">Transmembrane helix</keyword>
<dbReference type="FunFam" id="2.60.40.420:FF:000003">
    <property type="entry name" value="Blue copper"/>
    <property type="match status" value="1"/>
</dbReference>
<dbReference type="GO" id="GO:0046872">
    <property type="term" value="F:metal ion binding"/>
    <property type="evidence" value="ECO:0007669"/>
    <property type="project" value="UniProtKB-KW"/>
</dbReference>
<dbReference type="Proteomes" id="UP000324897">
    <property type="component" value="Chromosome 4"/>
</dbReference>
<dbReference type="EMBL" id="RWGY01000007">
    <property type="protein sequence ID" value="TVU38710.1"/>
    <property type="molecule type" value="Genomic_DNA"/>
</dbReference>
<reference evidence="7 8" key="1">
    <citation type="journal article" date="2019" name="Sci. Rep.">
        <title>A high-quality genome of Eragrostis curvula grass provides insights into Poaceae evolution and supports new strategies to enhance forage quality.</title>
        <authorList>
            <person name="Carballo J."/>
            <person name="Santos B.A.C.M."/>
            <person name="Zappacosta D."/>
            <person name="Garbus I."/>
            <person name="Selva J.P."/>
            <person name="Gallo C.A."/>
            <person name="Diaz A."/>
            <person name="Albertini E."/>
            <person name="Caccamo M."/>
            <person name="Echenique V."/>
        </authorList>
    </citation>
    <scope>NUCLEOTIDE SEQUENCE [LARGE SCALE GENOMIC DNA]</scope>
    <source>
        <strain evidence="8">cv. Victoria</strain>
        <tissue evidence="7">Leaf</tissue>
    </source>
</reference>
<evidence type="ECO:0000313" key="8">
    <source>
        <dbReference type="Proteomes" id="UP000324897"/>
    </source>
</evidence>
<dbReference type="GO" id="GO:0009055">
    <property type="term" value="F:electron transfer activity"/>
    <property type="evidence" value="ECO:0007669"/>
    <property type="project" value="InterPro"/>
</dbReference>
<feature type="domain" description="Phytocyanin" evidence="6">
    <location>
        <begin position="24"/>
        <end position="123"/>
    </location>
</feature>
<keyword evidence="1" id="KW-0479">Metal-binding</keyword>
<comment type="caution">
    <text evidence="7">The sequence shown here is derived from an EMBL/GenBank/DDBJ whole genome shotgun (WGS) entry which is preliminary data.</text>
</comment>
<dbReference type="Gramene" id="TVU38710">
    <property type="protein sequence ID" value="TVU38710"/>
    <property type="gene ID" value="EJB05_12094"/>
</dbReference>
<evidence type="ECO:0000313" key="7">
    <source>
        <dbReference type="EMBL" id="TVU38710.1"/>
    </source>
</evidence>
<dbReference type="AlphaFoldDB" id="A0A5J9VUG0"/>
<gene>
    <name evidence="7" type="ORF">EJB05_12094</name>
</gene>
<feature type="compositionally biased region" description="Pro residues" evidence="3">
    <location>
        <begin position="133"/>
        <end position="147"/>
    </location>
</feature>
<accession>A0A5J9VUG0</accession>
<feature type="transmembrane region" description="Helical" evidence="4">
    <location>
        <begin position="183"/>
        <end position="200"/>
    </location>
</feature>
<keyword evidence="2" id="KW-0325">Glycoprotein</keyword>
<dbReference type="OrthoDB" id="686200at2759"/>
<sequence>MKASSGALLAAMALAALAATALATDYKVGGSDGWDTFINYDKWVAGKTFMVGDTITFTYMPYHNVLEVNEADYATCAVDNPLSTHSNGSTTFALTAVGTRYFICGIPRHCLNGTMHVAVATVPFDPTKAAPPAAGPSPASAPLPSPPADAAVPASSPAADAVVTKPPTGASASNGAPRYQQSAAAMVAGLALAALAALVVA</sequence>
<feature type="non-terminal residue" evidence="7">
    <location>
        <position position="1"/>
    </location>
</feature>
<dbReference type="Gene3D" id="2.60.40.420">
    <property type="entry name" value="Cupredoxins - blue copper proteins"/>
    <property type="match status" value="1"/>
</dbReference>
<keyword evidence="4" id="KW-0812">Transmembrane</keyword>
<feature type="chain" id="PRO_5023890295" description="Phytocyanin domain-containing protein" evidence="5">
    <location>
        <begin position="24"/>
        <end position="201"/>
    </location>
</feature>
<evidence type="ECO:0000256" key="2">
    <source>
        <dbReference type="ARBA" id="ARBA00023180"/>
    </source>
</evidence>
<dbReference type="GO" id="GO:0005886">
    <property type="term" value="C:plasma membrane"/>
    <property type="evidence" value="ECO:0007669"/>
    <property type="project" value="TreeGrafter"/>
</dbReference>
<dbReference type="Pfam" id="PF02298">
    <property type="entry name" value="Cu_bind_like"/>
    <property type="match status" value="1"/>
</dbReference>
<dbReference type="InterPro" id="IPR039391">
    <property type="entry name" value="Phytocyanin-like"/>
</dbReference>
<dbReference type="CDD" id="cd04216">
    <property type="entry name" value="Phytocyanin"/>
    <property type="match status" value="1"/>
</dbReference>
<dbReference type="PANTHER" id="PTHR33021:SF7">
    <property type="entry name" value="OS07G0542900 PROTEIN"/>
    <property type="match status" value="1"/>
</dbReference>
<evidence type="ECO:0000256" key="5">
    <source>
        <dbReference type="SAM" id="SignalP"/>
    </source>
</evidence>
<proteinExistence type="predicted"/>
<feature type="region of interest" description="Disordered" evidence="3">
    <location>
        <begin position="129"/>
        <end position="176"/>
    </location>
</feature>
<feature type="compositionally biased region" description="Low complexity" evidence="3">
    <location>
        <begin position="148"/>
        <end position="161"/>
    </location>
</feature>
<evidence type="ECO:0000259" key="6">
    <source>
        <dbReference type="PROSITE" id="PS51485"/>
    </source>
</evidence>
<dbReference type="SUPFAM" id="SSF49503">
    <property type="entry name" value="Cupredoxins"/>
    <property type="match status" value="1"/>
</dbReference>
<dbReference type="InterPro" id="IPR008972">
    <property type="entry name" value="Cupredoxin"/>
</dbReference>
<name>A0A5J9VUG0_9POAL</name>
<evidence type="ECO:0000256" key="1">
    <source>
        <dbReference type="ARBA" id="ARBA00022723"/>
    </source>
</evidence>
<evidence type="ECO:0000256" key="4">
    <source>
        <dbReference type="SAM" id="Phobius"/>
    </source>
</evidence>
<feature type="signal peptide" evidence="5">
    <location>
        <begin position="1"/>
        <end position="23"/>
    </location>
</feature>
<dbReference type="PANTHER" id="PTHR33021">
    <property type="entry name" value="BLUE COPPER PROTEIN"/>
    <property type="match status" value="1"/>
</dbReference>
<keyword evidence="4" id="KW-0472">Membrane</keyword>
<dbReference type="PROSITE" id="PS51485">
    <property type="entry name" value="PHYTOCYANIN"/>
    <property type="match status" value="1"/>
</dbReference>
<keyword evidence="5" id="KW-0732">Signal</keyword>